<dbReference type="InterPro" id="IPR015424">
    <property type="entry name" value="PyrdxlP-dep_Trfase"/>
</dbReference>
<name>A0ABS9BE16_9BACT</name>
<comment type="pathway">
    <text evidence="4 6">Amino-acid degradation; L-kynurenine degradation; L-alanine and anthranilate from L-kynurenine: step 1/1.</text>
</comment>
<comment type="subunit">
    <text evidence="4 6">Homodimer.</text>
</comment>
<evidence type="ECO:0000313" key="7">
    <source>
        <dbReference type="EMBL" id="MCF1713961.1"/>
    </source>
</evidence>
<feature type="binding site" evidence="4">
    <location>
        <position position="272"/>
    </location>
    <ligand>
        <name>pyridoxal 5'-phosphate</name>
        <dbReference type="ChEBI" id="CHEBI:597326"/>
    </ligand>
</feature>
<organism evidence="7 8">
    <name type="scientific">Flavihumibacter fluminis</name>
    <dbReference type="NCBI Taxonomy" id="2909236"/>
    <lineage>
        <taxon>Bacteria</taxon>
        <taxon>Pseudomonadati</taxon>
        <taxon>Bacteroidota</taxon>
        <taxon>Chitinophagia</taxon>
        <taxon>Chitinophagales</taxon>
        <taxon>Chitinophagaceae</taxon>
        <taxon>Flavihumibacter</taxon>
    </lineage>
</organism>
<dbReference type="Pfam" id="PF22580">
    <property type="entry name" value="KYNU_C"/>
    <property type="match status" value="1"/>
</dbReference>
<feature type="binding site" evidence="4">
    <location>
        <position position="241"/>
    </location>
    <ligand>
        <name>pyridoxal 5'-phosphate</name>
        <dbReference type="ChEBI" id="CHEBI:597326"/>
    </ligand>
</feature>
<dbReference type="PANTHER" id="PTHR14084">
    <property type="entry name" value="KYNURENINASE"/>
    <property type="match status" value="1"/>
</dbReference>
<dbReference type="InterPro" id="IPR015422">
    <property type="entry name" value="PyrdxlP-dep_Trfase_small"/>
</dbReference>
<reference evidence="7 8" key="1">
    <citation type="submission" date="2022-01" db="EMBL/GenBank/DDBJ databases">
        <title>Flavihumibacter sp. nov., isolated from sediment of a river.</title>
        <authorList>
            <person name="Liu H."/>
        </authorList>
    </citation>
    <scope>NUCLEOTIDE SEQUENCE [LARGE SCALE GENOMIC DNA]</scope>
    <source>
        <strain evidence="7 8">RY-1</strain>
    </source>
</reference>
<comment type="caution">
    <text evidence="4">Lacks conserved residue(s) required for the propagation of feature annotation.</text>
</comment>
<feature type="binding site" evidence="4">
    <location>
        <position position="104"/>
    </location>
    <ligand>
        <name>pyridoxal 5'-phosphate</name>
        <dbReference type="ChEBI" id="CHEBI:597326"/>
    </ligand>
</feature>
<comment type="catalytic activity">
    <reaction evidence="6">
        <text>3-hydroxy-L-kynurenine + H2O = 3-hydroxyanthranilate + L-alanine + H(+)</text>
        <dbReference type="Rhea" id="RHEA:25143"/>
        <dbReference type="ChEBI" id="CHEBI:15377"/>
        <dbReference type="ChEBI" id="CHEBI:15378"/>
        <dbReference type="ChEBI" id="CHEBI:36559"/>
        <dbReference type="ChEBI" id="CHEBI:57972"/>
        <dbReference type="ChEBI" id="CHEBI:58125"/>
        <dbReference type="EC" id="3.7.1.3"/>
    </reaction>
</comment>
<gene>
    <name evidence="4 7" type="primary">kynU</name>
    <name evidence="7" type="ORF">L0U88_04860</name>
</gene>
<feature type="modified residue" description="N6-(pyridoxal phosphate)lysine" evidence="4">
    <location>
        <position position="242"/>
    </location>
</feature>
<dbReference type="PANTHER" id="PTHR14084:SF0">
    <property type="entry name" value="KYNURENINASE"/>
    <property type="match status" value="1"/>
</dbReference>
<dbReference type="Proteomes" id="UP001200145">
    <property type="component" value="Unassembled WGS sequence"/>
</dbReference>
<evidence type="ECO:0000256" key="4">
    <source>
        <dbReference type="HAMAP-Rule" id="MF_01970"/>
    </source>
</evidence>
<proteinExistence type="inferred from homology"/>
<dbReference type="Gene3D" id="3.90.1150.10">
    <property type="entry name" value="Aspartate Aminotransferase, domain 1"/>
    <property type="match status" value="1"/>
</dbReference>
<comment type="similarity">
    <text evidence="4 6">Belongs to the kynureninase family.</text>
</comment>
<accession>A0ABS9BE16</accession>
<comment type="cofactor">
    <cofactor evidence="4 6">
        <name>pyridoxal 5'-phosphate</name>
        <dbReference type="ChEBI" id="CHEBI:597326"/>
    </cofactor>
</comment>
<evidence type="ECO:0000256" key="6">
    <source>
        <dbReference type="PIRNR" id="PIRNR038800"/>
    </source>
</evidence>
<comment type="function">
    <text evidence="4 6">Catalyzes the cleavage of L-kynurenine (L-Kyn) and L-3-hydroxykynurenine (L-3OHKyn) into anthranilic acid (AA) and 3-hydroxyanthranilic acid (3-OHAA), respectively.</text>
</comment>
<keyword evidence="2 4" id="KW-0378">Hydrolase</keyword>
<feature type="binding site" evidence="4">
    <location>
        <position position="219"/>
    </location>
    <ligand>
        <name>pyridoxal 5'-phosphate</name>
        <dbReference type="ChEBI" id="CHEBI:597326"/>
    </ligand>
</feature>
<comment type="catalytic activity">
    <reaction evidence="4 6">
        <text>L-kynurenine + H2O = anthranilate + L-alanine + H(+)</text>
        <dbReference type="Rhea" id="RHEA:16813"/>
        <dbReference type="ChEBI" id="CHEBI:15377"/>
        <dbReference type="ChEBI" id="CHEBI:15378"/>
        <dbReference type="ChEBI" id="CHEBI:16567"/>
        <dbReference type="ChEBI" id="CHEBI:57959"/>
        <dbReference type="ChEBI" id="CHEBI:57972"/>
        <dbReference type="EC" id="3.7.1.3"/>
    </reaction>
</comment>
<feature type="binding site" evidence="4">
    <location>
        <begin position="131"/>
        <end position="134"/>
    </location>
    <ligand>
        <name>pyridoxal 5'-phosphate</name>
        <dbReference type="ChEBI" id="CHEBI:597326"/>
    </ligand>
</feature>
<keyword evidence="8" id="KW-1185">Reference proteome</keyword>
<dbReference type="SUPFAM" id="SSF53383">
    <property type="entry name" value="PLP-dependent transferases"/>
    <property type="match status" value="1"/>
</dbReference>
<dbReference type="HAMAP" id="MF_01970">
    <property type="entry name" value="Kynureninase"/>
    <property type="match status" value="1"/>
</dbReference>
<sequence>MNLELSYAQSLDAADSLAGFREQFIIPEEHGQQQVYFLGNSLGLQPKNTGPYIQKVLDQWAKYGVESFFMGEDPWLNYHDHLVGPLAKIVGAHSAEVVVMNQLTVNLHLLMVSFYRPADKRVKIICEAKAFPSDQYMFETHIKALGYDPEDVLIEVSPRAGEVTIHQEDILAAIQQTGEELALVLWGGVNYYTGQLFDMEAITRAGHAVGAKVGFDLAHAAGNIELHLHVWNVDFACWCNYKYLNGGPGAIGAAFIHERYHQDKSLHRFAGWWGYEKNTRFKMEKGFVAMESAEGWQLSTPSPILYASLRASLEIFETAGFDSCLQKAKQMAAYLRFLLEQISEANPGKFHILTPAAATARGCQVSLLVKQGGKELFDELTRKGFFVDWREPDVIRLAPVPLYNRYEEIWRFAQVLGG</sequence>
<dbReference type="InterPro" id="IPR015421">
    <property type="entry name" value="PyrdxlP-dep_Trfase_major"/>
</dbReference>
<feature type="binding site" evidence="4">
    <location>
        <position position="216"/>
    </location>
    <ligand>
        <name>pyridoxal 5'-phosphate</name>
        <dbReference type="ChEBI" id="CHEBI:597326"/>
    </ligand>
</feature>
<dbReference type="Gene3D" id="3.40.640.10">
    <property type="entry name" value="Type I PLP-dependent aspartate aminotransferase-like (Major domain)"/>
    <property type="match status" value="1"/>
</dbReference>
<evidence type="ECO:0000256" key="5">
    <source>
        <dbReference type="NCBIfam" id="TIGR01814"/>
    </source>
</evidence>
<evidence type="ECO:0000256" key="2">
    <source>
        <dbReference type="ARBA" id="ARBA00022801"/>
    </source>
</evidence>
<evidence type="ECO:0000313" key="8">
    <source>
        <dbReference type="Proteomes" id="UP001200145"/>
    </source>
</evidence>
<evidence type="ECO:0000256" key="1">
    <source>
        <dbReference type="ARBA" id="ARBA00022642"/>
    </source>
</evidence>
<evidence type="ECO:0000256" key="3">
    <source>
        <dbReference type="ARBA" id="ARBA00022898"/>
    </source>
</evidence>
<dbReference type="RefSeq" id="WP_234864488.1">
    <property type="nucleotide sequence ID" value="NZ_JAKEVY010000001.1"/>
</dbReference>
<keyword evidence="3 4" id="KW-0663">Pyridoxal phosphate</keyword>
<feature type="binding site" evidence="4">
    <location>
        <position position="300"/>
    </location>
    <ligand>
        <name>pyridoxal 5'-phosphate</name>
        <dbReference type="ChEBI" id="CHEBI:597326"/>
    </ligand>
</feature>
<dbReference type="EMBL" id="JAKEVY010000001">
    <property type="protein sequence ID" value="MCF1713961.1"/>
    <property type="molecule type" value="Genomic_DNA"/>
</dbReference>
<dbReference type="PIRSF" id="PIRSF038800">
    <property type="entry name" value="KYNU"/>
    <property type="match status" value="1"/>
</dbReference>
<comment type="pathway">
    <text evidence="4 6">Cofactor biosynthesis; NAD(+) biosynthesis; quinolinate from L-kynurenine: step 2/3.</text>
</comment>
<dbReference type="EC" id="3.7.1.3" evidence="4 5"/>
<dbReference type="InterPro" id="IPR010111">
    <property type="entry name" value="Kynureninase"/>
</dbReference>
<protein>
    <recommendedName>
        <fullName evidence="4 5">Kynureninase</fullName>
        <ecNumber evidence="4 5">3.7.1.3</ecNumber>
    </recommendedName>
    <alternativeName>
        <fullName evidence="4">L-kynurenine hydrolase</fullName>
    </alternativeName>
</protein>
<keyword evidence="1 4" id="KW-0662">Pyridine nucleotide biosynthesis</keyword>
<dbReference type="GO" id="GO:0030429">
    <property type="term" value="F:kynureninase activity"/>
    <property type="evidence" value="ECO:0007669"/>
    <property type="project" value="UniProtKB-EC"/>
</dbReference>
<feature type="binding site" evidence="4">
    <location>
        <position position="103"/>
    </location>
    <ligand>
        <name>pyridoxal 5'-phosphate</name>
        <dbReference type="ChEBI" id="CHEBI:597326"/>
    </ligand>
</feature>
<dbReference type="NCBIfam" id="TIGR01814">
    <property type="entry name" value="kynureninase"/>
    <property type="match status" value="1"/>
</dbReference>
<comment type="caution">
    <text evidence="7">The sequence shown here is derived from an EMBL/GenBank/DDBJ whole genome shotgun (WGS) entry which is preliminary data.</text>
</comment>